<sequence length="345" mass="38376">MHALRYWWRATPLQQQLPGRCTHNRTQECADLLHEQGALWDLLLDTRRVTARDTETFVRASATLFKVRLDRGPRCLRTMGWFGTLATNTIRKANATNATAAQTASEWTPEHISHLDHHHFKTPFAKSLNMERSLAATKTASTRRQRWVSRASCRTRSLNLTTVLAVDDVLDGSQTDYKNSSQLLGGYGTAIAVALRAQLASAPCIDNQIDAVPPCLGSHPSRSGFLCSTENMGQEAVTPASMHSRTFSDRDSQRHGMQGLRGLCGATEYGGSCARADRGAWRGVRDLSACELRCKTCARCNFVSFSSRNDDCSWYRTCQMPLRSLPVHYRTIGVRVNLTLRGDVG</sequence>
<proteinExistence type="predicted"/>
<reference evidence="1" key="1">
    <citation type="submission" date="2021-01" db="EMBL/GenBank/DDBJ databases">
        <authorList>
            <person name="Corre E."/>
            <person name="Pelletier E."/>
            <person name="Niang G."/>
            <person name="Scheremetjew M."/>
            <person name="Finn R."/>
            <person name="Kale V."/>
            <person name="Holt S."/>
            <person name="Cochrane G."/>
            <person name="Meng A."/>
            <person name="Brown T."/>
            <person name="Cohen L."/>
        </authorList>
    </citation>
    <scope>NUCLEOTIDE SEQUENCE</scope>
    <source>
        <strain evidence="1">CCMP281</strain>
    </source>
</reference>
<accession>A0A7S3B338</accession>
<protein>
    <submittedName>
        <fullName evidence="1">Uncharacterized protein</fullName>
    </submittedName>
</protein>
<evidence type="ECO:0000313" key="1">
    <source>
        <dbReference type="EMBL" id="CAE0123496.1"/>
    </source>
</evidence>
<dbReference type="AlphaFoldDB" id="A0A7S3B338"/>
<name>A0A7S3B338_9EUKA</name>
<dbReference type="EMBL" id="HBHX01043703">
    <property type="protein sequence ID" value="CAE0123496.1"/>
    <property type="molecule type" value="Transcribed_RNA"/>
</dbReference>
<gene>
    <name evidence="1" type="ORF">HERI1096_LOCUS24198</name>
</gene>
<organism evidence="1">
    <name type="scientific">Haptolina ericina</name>
    <dbReference type="NCBI Taxonomy" id="156174"/>
    <lineage>
        <taxon>Eukaryota</taxon>
        <taxon>Haptista</taxon>
        <taxon>Haptophyta</taxon>
        <taxon>Prymnesiophyceae</taxon>
        <taxon>Prymnesiales</taxon>
        <taxon>Prymnesiaceae</taxon>
        <taxon>Haptolina</taxon>
    </lineage>
</organism>